<comment type="caution">
    <text evidence="5">The sequence shown here is derived from an EMBL/GenBank/DDBJ whole genome shotgun (WGS) entry which is preliminary data.</text>
</comment>
<dbReference type="GO" id="GO:0016020">
    <property type="term" value="C:membrane"/>
    <property type="evidence" value="ECO:0007669"/>
    <property type="project" value="UniProtKB-SubCell"/>
</dbReference>
<protein>
    <submittedName>
        <fullName evidence="5">Uncharacterized protein</fullName>
    </submittedName>
</protein>
<sequence length="69" mass="7961">MVSSSFLYVKNIFDWINQDFPIKLAVLGPSDKLWVYLMLSSVVALTGTMPIAAYQLWLYVRPALHENER</sequence>
<dbReference type="RefSeq" id="WP_136358319.1">
    <property type="nucleotide sequence ID" value="NZ_CP046266.1"/>
</dbReference>
<keyword evidence="2" id="KW-0812">Transmembrane</keyword>
<comment type="subcellular location">
    <subcellularLocation>
        <location evidence="1">Membrane</location>
        <topology evidence="1">Multi-pass membrane protein</topology>
    </subcellularLocation>
</comment>
<keyword evidence="4" id="KW-0472">Membrane</keyword>
<evidence type="ECO:0000313" key="5">
    <source>
        <dbReference type="EMBL" id="THF75687.1"/>
    </source>
</evidence>
<keyword evidence="6" id="KW-1185">Reference proteome</keyword>
<proteinExistence type="predicted"/>
<evidence type="ECO:0000256" key="2">
    <source>
        <dbReference type="ARBA" id="ARBA00022692"/>
    </source>
</evidence>
<dbReference type="Proteomes" id="UP000310334">
    <property type="component" value="Unassembled WGS sequence"/>
</dbReference>
<evidence type="ECO:0000313" key="6">
    <source>
        <dbReference type="Proteomes" id="UP000310334"/>
    </source>
</evidence>
<dbReference type="EMBL" id="SSNT01000025">
    <property type="protein sequence ID" value="THF75687.1"/>
    <property type="molecule type" value="Genomic_DNA"/>
</dbReference>
<reference evidence="5 6" key="1">
    <citation type="submission" date="2019-04" db="EMBL/GenBank/DDBJ databases">
        <title>Bacillus sediminilitoris sp. nov., isolated from a tidal flat sediment on the East China Sea.</title>
        <authorList>
            <person name="Wei Y."/>
            <person name="Mao H."/>
            <person name="Fang J."/>
        </authorList>
    </citation>
    <scope>NUCLEOTIDE SEQUENCE [LARGE SCALE GENOMIC DNA]</scope>
    <source>
        <strain evidence="5 6">DSL-17</strain>
    </source>
</reference>
<dbReference type="OrthoDB" id="9777044at2"/>
<evidence type="ECO:0000256" key="4">
    <source>
        <dbReference type="ARBA" id="ARBA00023136"/>
    </source>
</evidence>
<dbReference type="InterPro" id="IPR002033">
    <property type="entry name" value="TatC"/>
</dbReference>
<dbReference type="AlphaFoldDB" id="A0A4S4BNY2"/>
<evidence type="ECO:0000256" key="1">
    <source>
        <dbReference type="ARBA" id="ARBA00004141"/>
    </source>
</evidence>
<keyword evidence="3" id="KW-1133">Transmembrane helix</keyword>
<gene>
    <name evidence="5" type="ORF">E6W99_23195</name>
</gene>
<dbReference type="Pfam" id="PF00902">
    <property type="entry name" value="TatC"/>
    <property type="match status" value="1"/>
</dbReference>
<evidence type="ECO:0000256" key="3">
    <source>
        <dbReference type="ARBA" id="ARBA00022989"/>
    </source>
</evidence>
<name>A0A4S4BNY2_9BACI</name>
<organism evidence="5 6">
    <name type="scientific">Metabacillus sediminilitoris</name>
    <dbReference type="NCBI Taxonomy" id="2567941"/>
    <lineage>
        <taxon>Bacteria</taxon>
        <taxon>Bacillati</taxon>
        <taxon>Bacillota</taxon>
        <taxon>Bacilli</taxon>
        <taxon>Bacillales</taxon>
        <taxon>Bacillaceae</taxon>
        <taxon>Metabacillus</taxon>
    </lineage>
</organism>
<accession>A0A4S4BNY2</accession>